<evidence type="ECO:0000313" key="2">
    <source>
        <dbReference type="Proteomes" id="UP000474757"/>
    </source>
</evidence>
<name>A0A6B2JF45_9RHOB</name>
<protein>
    <submittedName>
        <fullName evidence="1">Uncharacterized protein</fullName>
    </submittedName>
</protein>
<dbReference type="Proteomes" id="UP000474757">
    <property type="component" value="Unassembled WGS sequence"/>
</dbReference>
<reference evidence="1 2" key="1">
    <citation type="submission" date="2020-02" db="EMBL/GenBank/DDBJ databases">
        <title>Pseudoroseicyclus tamarix, sp. nov., isolated from offshore sediment of a Tamarix chinensis forest.</title>
        <authorList>
            <person name="Gai Y."/>
        </authorList>
    </citation>
    <scope>NUCLEOTIDE SEQUENCE [LARGE SCALE GENOMIC DNA]</scope>
    <source>
        <strain evidence="1 2">CLL3-39</strain>
    </source>
</reference>
<gene>
    <name evidence="1" type="ORF">GZA08_01270</name>
</gene>
<comment type="caution">
    <text evidence="1">The sequence shown here is derived from an EMBL/GenBank/DDBJ whole genome shotgun (WGS) entry which is preliminary data.</text>
</comment>
<proteinExistence type="predicted"/>
<keyword evidence="2" id="KW-1185">Reference proteome</keyword>
<sequence length="184" mass="19566">MPGGLGHNGGPAMDAGLSWRKHAWGRARAELMPVLPLEVVRRRVRRAEELGLPYRTYAGIRAATGRDVIGFMFSTNALRMLRAGEAPPEAVAGQLARIRGAARLGLARPPVTPAALLDWMDEAHPAPRPFATWAEARAAVKGALGGRPAHGCVLVGDTGEERLWSEAGQLAGYLGAERFFGAGL</sequence>
<dbReference type="EMBL" id="JAAGAB010000001">
    <property type="protein sequence ID" value="NDU99600.1"/>
    <property type="molecule type" value="Genomic_DNA"/>
</dbReference>
<organism evidence="1 2">
    <name type="scientific">Pseudoroseicyclus tamaricis</name>
    <dbReference type="NCBI Taxonomy" id="2705421"/>
    <lineage>
        <taxon>Bacteria</taxon>
        <taxon>Pseudomonadati</taxon>
        <taxon>Pseudomonadota</taxon>
        <taxon>Alphaproteobacteria</taxon>
        <taxon>Rhodobacterales</taxon>
        <taxon>Paracoccaceae</taxon>
        <taxon>Pseudoroseicyclus</taxon>
    </lineage>
</organism>
<evidence type="ECO:0000313" key="1">
    <source>
        <dbReference type="EMBL" id="NDU99600.1"/>
    </source>
</evidence>
<accession>A0A6B2JF45</accession>
<dbReference type="AlphaFoldDB" id="A0A6B2JF45"/>